<reference evidence="6" key="1">
    <citation type="submission" date="2021-02" db="EMBL/GenBank/DDBJ databases">
        <authorList>
            <person name="Nowell W R."/>
        </authorList>
    </citation>
    <scope>NUCLEOTIDE SEQUENCE</scope>
</reference>
<sequence>MDIESDIDNIEEEEKETVLTLPSIVGSHKKKLKKSEIKANKLVEIHPGIIRLNGLPHGFFEQELFSYFSQFGKVTRLKLFRSKKTGNSRGYCYIEFEDEDVAKIACDTMNGYLMFRTLIKCRIINREKIDVEKLFKNWKTIHKPMLPSQKRTKYNRTKSMEQLTKSLGRREKKLQKQQELLDQMGIKYQLQDFIPLKSDTKSEVVEKKEVKKVK</sequence>
<dbReference type="Proteomes" id="UP000677228">
    <property type="component" value="Unassembled WGS sequence"/>
</dbReference>
<evidence type="ECO:0000313" key="8">
    <source>
        <dbReference type="EMBL" id="CAF3821854.1"/>
    </source>
</evidence>
<evidence type="ECO:0000259" key="5">
    <source>
        <dbReference type="PROSITE" id="PS50102"/>
    </source>
</evidence>
<dbReference type="Proteomes" id="UP000663829">
    <property type="component" value="Unassembled WGS sequence"/>
</dbReference>
<evidence type="ECO:0000313" key="9">
    <source>
        <dbReference type="EMBL" id="CAF4213130.1"/>
    </source>
</evidence>
<dbReference type="EMBL" id="CAJOBC010004280">
    <property type="protein sequence ID" value="CAF3821854.1"/>
    <property type="molecule type" value="Genomic_DNA"/>
</dbReference>
<comment type="caution">
    <text evidence="6">The sequence shown here is derived from an EMBL/GenBank/DDBJ whole genome shotgun (WGS) entry which is preliminary data.</text>
</comment>
<evidence type="ECO:0000256" key="1">
    <source>
        <dbReference type="ARBA" id="ARBA00004604"/>
    </source>
</evidence>
<dbReference type="OrthoDB" id="21467at2759"/>
<dbReference type="PANTHER" id="PTHR46754">
    <property type="entry name" value="MKI67 FHA DOMAIN-INTERACTING NUCLEOLAR PHOSPHOPROTEIN"/>
    <property type="match status" value="1"/>
</dbReference>
<feature type="domain" description="RRM" evidence="5">
    <location>
        <begin position="48"/>
        <end position="136"/>
    </location>
</feature>
<evidence type="ECO:0000256" key="4">
    <source>
        <dbReference type="PROSITE-ProRule" id="PRU00176"/>
    </source>
</evidence>
<organism evidence="6 10">
    <name type="scientific">Didymodactylos carnosus</name>
    <dbReference type="NCBI Taxonomy" id="1234261"/>
    <lineage>
        <taxon>Eukaryota</taxon>
        <taxon>Metazoa</taxon>
        <taxon>Spiralia</taxon>
        <taxon>Gnathifera</taxon>
        <taxon>Rotifera</taxon>
        <taxon>Eurotatoria</taxon>
        <taxon>Bdelloidea</taxon>
        <taxon>Philodinida</taxon>
        <taxon>Philodinidae</taxon>
        <taxon>Didymodactylos</taxon>
    </lineage>
</organism>
<dbReference type="InterPro" id="IPR012677">
    <property type="entry name" value="Nucleotide-bd_a/b_plait_sf"/>
</dbReference>
<dbReference type="Proteomes" id="UP000682733">
    <property type="component" value="Unassembled WGS sequence"/>
</dbReference>
<dbReference type="AlphaFoldDB" id="A0A814KK43"/>
<keyword evidence="10" id="KW-1185">Reference proteome</keyword>
<keyword evidence="2 4" id="KW-0694">RNA-binding</keyword>
<dbReference type="PROSITE" id="PS50102">
    <property type="entry name" value="RRM"/>
    <property type="match status" value="1"/>
</dbReference>
<dbReference type="InterPro" id="IPR035979">
    <property type="entry name" value="RBD_domain_sf"/>
</dbReference>
<dbReference type="Pfam" id="PF00076">
    <property type="entry name" value="RRM_1"/>
    <property type="match status" value="1"/>
</dbReference>
<keyword evidence="3" id="KW-0539">Nucleus</keyword>
<evidence type="ECO:0000313" key="10">
    <source>
        <dbReference type="Proteomes" id="UP000663829"/>
    </source>
</evidence>
<accession>A0A814KK43</accession>
<name>A0A814KK43_9BILA</name>
<dbReference type="CDD" id="cd12307">
    <property type="entry name" value="RRM_NIFK_like"/>
    <property type="match status" value="1"/>
</dbReference>
<dbReference type="Proteomes" id="UP000681722">
    <property type="component" value="Unassembled WGS sequence"/>
</dbReference>
<dbReference type="InterPro" id="IPR000504">
    <property type="entry name" value="RRM_dom"/>
</dbReference>
<dbReference type="GO" id="GO:0005730">
    <property type="term" value="C:nucleolus"/>
    <property type="evidence" value="ECO:0007669"/>
    <property type="project" value="UniProtKB-SubCell"/>
</dbReference>
<dbReference type="SUPFAM" id="SSF54928">
    <property type="entry name" value="RNA-binding domain, RBD"/>
    <property type="match status" value="1"/>
</dbReference>
<protein>
    <recommendedName>
        <fullName evidence="5">RRM domain-containing protein</fullName>
    </recommendedName>
</protein>
<dbReference type="Gene3D" id="3.30.70.330">
    <property type="match status" value="1"/>
</dbReference>
<evidence type="ECO:0000256" key="3">
    <source>
        <dbReference type="ARBA" id="ARBA00023242"/>
    </source>
</evidence>
<dbReference type="EMBL" id="CAJNOQ010004280">
    <property type="protein sequence ID" value="CAF1052437.1"/>
    <property type="molecule type" value="Genomic_DNA"/>
</dbReference>
<evidence type="ECO:0000256" key="2">
    <source>
        <dbReference type="ARBA" id="ARBA00022884"/>
    </source>
</evidence>
<dbReference type="EMBL" id="CAJOBA010048486">
    <property type="protein sequence ID" value="CAF4213130.1"/>
    <property type="molecule type" value="Genomic_DNA"/>
</dbReference>
<gene>
    <name evidence="6" type="ORF">GPM918_LOCUS16355</name>
    <name evidence="7" type="ORF">OVA965_LOCUS33274</name>
    <name evidence="8" type="ORF">SRO942_LOCUS16355</name>
    <name evidence="9" type="ORF">TMI583_LOCUS34157</name>
</gene>
<proteinExistence type="predicted"/>
<evidence type="ECO:0000313" key="6">
    <source>
        <dbReference type="EMBL" id="CAF1052437.1"/>
    </source>
</evidence>
<dbReference type="EMBL" id="CAJNOK010026744">
    <property type="protein sequence ID" value="CAF1408008.1"/>
    <property type="molecule type" value="Genomic_DNA"/>
</dbReference>
<evidence type="ECO:0000313" key="7">
    <source>
        <dbReference type="EMBL" id="CAF1408008.1"/>
    </source>
</evidence>
<dbReference type="SMART" id="SM00360">
    <property type="entry name" value="RRM"/>
    <property type="match status" value="1"/>
</dbReference>
<comment type="subcellular location">
    <subcellularLocation>
        <location evidence="1">Nucleus</location>
        <location evidence="1">Nucleolus</location>
    </subcellularLocation>
</comment>
<dbReference type="GO" id="GO:0003723">
    <property type="term" value="F:RNA binding"/>
    <property type="evidence" value="ECO:0007669"/>
    <property type="project" value="UniProtKB-UniRule"/>
</dbReference>